<comment type="caution">
    <text evidence="2">The sequence shown here is derived from an EMBL/GenBank/DDBJ whole genome shotgun (WGS) entry which is preliminary data.</text>
</comment>
<dbReference type="GO" id="GO:0009882">
    <property type="term" value="F:blue light photoreceptor activity"/>
    <property type="evidence" value="ECO:0007669"/>
    <property type="project" value="InterPro"/>
</dbReference>
<dbReference type="SUPFAM" id="SSF54975">
    <property type="entry name" value="Acylphosphatase/BLUF domain-like"/>
    <property type="match status" value="1"/>
</dbReference>
<dbReference type="Gene3D" id="3.30.70.100">
    <property type="match status" value="1"/>
</dbReference>
<protein>
    <submittedName>
        <fullName evidence="2">F420H(2):quinone oxidoreductase</fullName>
    </submittedName>
</protein>
<dbReference type="EMBL" id="QTSU01000001">
    <property type="protein sequence ID" value="RDZ29064.1"/>
    <property type="molecule type" value="Genomic_DNA"/>
</dbReference>
<dbReference type="OrthoDB" id="557705at2"/>
<gene>
    <name evidence="2" type="ORF">DX914_08195</name>
</gene>
<evidence type="ECO:0000313" key="2">
    <source>
        <dbReference type="EMBL" id="RDZ29064.1"/>
    </source>
</evidence>
<reference evidence="2 3" key="1">
    <citation type="submission" date="2018-08" db="EMBL/GenBank/DDBJ databases">
        <title>Lysobacter sp. zong2l5, whole genome shotgun sequence.</title>
        <authorList>
            <person name="Zhang X."/>
            <person name="Feng G."/>
            <person name="Zhu H."/>
        </authorList>
    </citation>
    <scope>NUCLEOTIDE SEQUENCE [LARGE SCALE GENOMIC DNA]</scope>
    <source>
        <strain evidence="3">zong2l5</strain>
    </source>
</reference>
<dbReference type="InterPro" id="IPR007024">
    <property type="entry name" value="BLUF_domain"/>
</dbReference>
<keyword evidence="3" id="KW-1185">Reference proteome</keyword>
<evidence type="ECO:0000313" key="3">
    <source>
        <dbReference type="Proteomes" id="UP000264492"/>
    </source>
</evidence>
<proteinExistence type="predicted"/>
<sequence>MTELLAVAYHSRASRPLSSLELDALLVDARVFNAAVGVSGVLFHHDGRFFQYIEGEPAGLHQVYERIRHARAHRDVVELLHEPVAKRQFDRWHMGFCQAPESTLQALSNAAWTESMPITRDSTDVGEGVRLVLYYWSKWLAESPGDAVLPR</sequence>
<dbReference type="SMART" id="SM01034">
    <property type="entry name" value="BLUF"/>
    <property type="match status" value="1"/>
</dbReference>
<dbReference type="Pfam" id="PF04940">
    <property type="entry name" value="BLUF"/>
    <property type="match status" value="1"/>
</dbReference>
<organism evidence="2 3">
    <name type="scientific">Lysobacter silvisoli</name>
    <dbReference type="NCBI Taxonomy" id="2293254"/>
    <lineage>
        <taxon>Bacteria</taxon>
        <taxon>Pseudomonadati</taxon>
        <taxon>Pseudomonadota</taxon>
        <taxon>Gammaproteobacteria</taxon>
        <taxon>Lysobacterales</taxon>
        <taxon>Lysobacteraceae</taxon>
        <taxon>Lysobacter</taxon>
    </lineage>
</organism>
<dbReference type="RefSeq" id="WP_115858498.1">
    <property type="nucleotide sequence ID" value="NZ_QTSU01000001.1"/>
</dbReference>
<accession>A0A371K5B9</accession>
<dbReference type="PROSITE" id="PS50925">
    <property type="entry name" value="BLUF"/>
    <property type="match status" value="1"/>
</dbReference>
<dbReference type="AlphaFoldDB" id="A0A371K5B9"/>
<dbReference type="Proteomes" id="UP000264492">
    <property type="component" value="Unassembled WGS sequence"/>
</dbReference>
<name>A0A371K5B9_9GAMM</name>
<dbReference type="GO" id="GO:0071949">
    <property type="term" value="F:FAD binding"/>
    <property type="evidence" value="ECO:0007669"/>
    <property type="project" value="InterPro"/>
</dbReference>
<dbReference type="InterPro" id="IPR036046">
    <property type="entry name" value="Acylphosphatase-like_dom_sf"/>
</dbReference>
<feature type="domain" description="BLUF" evidence="1">
    <location>
        <begin position="4"/>
        <end position="95"/>
    </location>
</feature>
<evidence type="ECO:0000259" key="1">
    <source>
        <dbReference type="PROSITE" id="PS50925"/>
    </source>
</evidence>